<dbReference type="OrthoDB" id="46189at2759"/>
<evidence type="ECO:0000313" key="10">
    <source>
        <dbReference type="Proteomes" id="UP000218811"/>
    </source>
</evidence>
<gene>
    <name evidence="9" type="ORF">WOLCODRAFT_94557</name>
</gene>
<evidence type="ECO:0000256" key="2">
    <source>
        <dbReference type="ARBA" id="ARBA00006653"/>
    </source>
</evidence>
<sequence length="904" mass="101170">MSRRPSAVASPASSSGPHSRIVPSSIQRIGNEQSRPNVTKSLSMLSTEKPTKDVTGILDGIDPDNLFAKHTVSEVKVVQQRLRSNAEAKQEELRLMVGERYRDLLQASTSIISMALTSKRVVDAFNEMRNIAGSADPSYTTKRSSMGEDKQLQALQSLSAHLKLLLDAPEHLWRFMEKKMYFHAAWLFLTARLVHRTLLREDEGENQSWHMYGIDVSEQIPLAQRQWDAISQFRSQIANKATLFLREGTTSPGEVCAALLTLHLLESRPLPETLTIFLAQRTKMLTTLLSRAQNAAANGHVAEASGSSDNAIKKSRRAVVWEIKQKLEAVLDLISHTLGAVRTVFVDDRDASQVSMMTEALQHIQGAQITPASLPNELQLTTDSLLTSLPSSAHFALLPSSIRGYKPYVQGGSSSFSVTQAQVHEKLQRWFSKSVTAIEPVMSSWLSKLESIREAWDVRKASCSYIMAHDRLETEEKAHLMSTLDIAFKRQVTSIWKATLDQIEAAFGDRLTSVIDTLQQNPSATVSDSQPVHYLFHAPALPSSSQSSNSSSKAASPFQKYKSSLQLQLKGRTPLLDDVLSVIERQSSRLQQEIEYIQSTDQDTRNVAPQFLEGYRTEAQALCWKIVDALTLHADSSHDTETTKQTWILVGRIAYELASSSTFITTLGCADDVVDEFRRKLRVLHGSTVLKWQEDAVRRIVQTYWPVRTSYAAKSRRTSAIPRPSPVMLQAVLSLSSMMAEMRTYQEHSPPFQSYDSLRSFATQLKDNFSQKPAADLQDYWDLKFLRKLMGLWRHTAPDEFLALDEYISQLREQLVSDGITEPHLDDDSKLAEQLLRMQILFAPILPSSVNPPTSPKINGKITKQSALLCHGDPMVDQHFQPALDTVKPSSRFGLLLLSSSLSR</sequence>
<dbReference type="GO" id="GO:0015031">
    <property type="term" value="P:protein transport"/>
    <property type="evidence" value="ECO:0007669"/>
    <property type="project" value="UniProtKB-KW"/>
</dbReference>
<dbReference type="OMA" id="HLWRLME"/>
<dbReference type="Proteomes" id="UP000218811">
    <property type="component" value="Unassembled WGS sequence"/>
</dbReference>
<evidence type="ECO:0000256" key="4">
    <source>
        <dbReference type="ARBA" id="ARBA00022448"/>
    </source>
</evidence>
<keyword evidence="10" id="KW-1185">Reference proteome</keyword>
<evidence type="ECO:0000256" key="6">
    <source>
        <dbReference type="ARBA" id="ARBA00023034"/>
    </source>
</evidence>
<dbReference type="GO" id="GO:0006891">
    <property type="term" value="P:intra-Golgi vesicle-mediated transport"/>
    <property type="evidence" value="ECO:0007669"/>
    <property type="project" value="InterPro"/>
</dbReference>
<feature type="region of interest" description="Disordered" evidence="8">
    <location>
        <begin position="1"/>
        <end position="24"/>
    </location>
</feature>
<dbReference type="PANTHER" id="PTHR31658:SF0">
    <property type="entry name" value="CONSERVED OLIGOMERIC GOLGI COMPLEX SUBUNIT 1"/>
    <property type="match status" value="1"/>
</dbReference>
<evidence type="ECO:0000256" key="3">
    <source>
        <dbReference type="ARBA" id="ARBA00020978"/>
    </source>
</evidence>
<dbReference type="GO" id="GO:0000139">
    <property type="term" value="C:Golgi membrane"/>
    <property type="evidence" value="ECO:0007669"/>
    <property type="project" value="UniProtKB-SubCell"/>
</dbReference>
<evidence type="ECO:0000256" key="5">
    <source>
        <dbReference type="ARBA" id="ARBA00022927"/>
    </source>
</evidence>
<dbReference type="GO" id="GO:0017119">
    <property type="term" value="C:Golgi transport complex"/>
    <property type="evidence" value="ECO:0007669"/>
    <property type="project" value="InterPro"/>
</dbReference>
<evidence type="ECO:0000313" key="9">
    <source>
        <dbReference type="EMBL" id="PCH33973.1"/>
    </source>
</evidence>
<protein>
    <recommendedName>
        <fullName evidence="3">Conserved oligomeric Golgi complex subunit 1</fullName>
    </recommendedName>
</protein>
<keyword evidence="4" id="KW-0813">Transport</keyword>
<keyword evidence="7" id="KW-0472">Membrane</keyword>
<dbReference type="InterPro" id="IPR033370">
    <property type="entry name" value="COG1"/>
</dbReference>
<reference evidence="9 10" key="1">
    <citation type="journal article" date="2012" name="Science">
        <title>The Paleozoic origin of enzymatic lignin decomposition reconstructed from 31 fungal genomes.</title>
        <authorList>
            <person name="Floudas D."/>
            <person name="Binder M."/>
            <person name="Riley R."/>
            <person name="Barry K."/>
            <person name="Blanchette R.A."/>
            <person name="Henrissat B."/>
            <person name="Martinez A.T."/>
            <person name="Otillar R."/>
            <person name="Spatafora J.W."/>
            <person name="Yadav J.S."/>
            <person name="Aerts A."/>
            <person name="Benoit I."/>
            <person name="Boyd A."/>
            <person name="Carlson A."/>
            <person name="Copeland A."/>
            <person name="Coutinho P.M."/>
            <person name="de Vries R.P."/>
            <person name="Ferreira P."/>
            <person name="Findley K."/>
            <person name="Foster B."/>
            <person name="Gaskell J."/>
            <person name="Glotzer D."/>
            <person name="Gorecki P."/>
            <person name="Heitman J."/>
            <person name="Hesse C."/>
            <person name="Hori C."/>
            <person name="Igarashi K."/>
            <person name="Jurgens J.A."/>
            <person name="Kallen N."/>
            <person name="Kersten P."/>
            <person name="Kohler A."/>
            <person name="Kuees U."/>
            <person name="Kumar T.K.A."/>
            <person name="Kuo A."/>
            <person name="LaButti K."/>
            <person name="Larrondo L.F."/>
            <person name="Lindquist E."/>
            <person name="Ling A."/>
            <person name="Lombard V."/>
            <person name="Lucas S."/>
            <person name="Lundell T."/>
            <person name="Martin R."/>
            <person name="McLaughlin D.J."/>
            <person name="Morgenstern I."/>
            <person name="Morin E."/>
            <person name="Murat C."/>
            <person name="Nagy L.G."/>
            <person name="Nolan M."/>
            <person name="Ohm R.A."/>
            <person name="Patyshakuliyeva A."/>
            <person name="Rokas A."/>
            <person name="Ruiz-Duenas F.J."/>
            <person name="Sabat G."/>
            <person name="Salamov A."/>
            <person name="Samejima M."/>
            <person name="Schmutz J."/>
            <person name="Slot J.C."/>
            <person name="St John F."/>
            <person name="Stenlid J."/>
            <person name="Sun H."/>
            <person name="Sun S."/>
            <person name="Syed K."/>
            <person name="Tsang A."/>
            <person name="Wiebenga A."/>
            <person name="Young D."/>
            <person name="Pisabarro A."/>
            <person name="Eastwood D.C."/>
            <person name="Martin F."/>
            <person name="Cullen D."/>
            <person name="Grigoriev I.V."/>
            <person name="Hibbett D.S."/>
        </authorList>
    </citation>
    <scope>NUCLEOTIDE SEQUENCE [LARGE SCALE GENOMIC DNA]</scope>
    <source>
        <strain evidence="9 10">MD-104</strain>
    </source>
</reference>
<comment type="similarity">
    <text evidence="2">Belongs to the COG1 family.</text>
</comment>
<dbReference type="Pfam" id="PF08700">
    <property type="entry name" value="VPS51_Exo84_N"/>
    <property type="match status" value="1"/>
</dbReference>
<evidence type="ECO:0000256" key="1">
    <source>
        <dbReference type="ARBA" id="ARBA00004395"/>
    </source>
</evidence>
<evidence type="ECO:0000256" key="8">
    <source>
        <dbReference type="SAM" id="MobiDB-lite"/>
    </source>
</evidence>
<dbReference type="PANTHER" id="PTHR31658">
    <property type="entry name" value="CONSERVED OLIGOMERIC GOLGI COMPLEX SUBUNIT 1"/>
    <property type="match status" value="1"/>
</dbReference>
<dbReference type="EMBL" id="KB467831">
    <property type="protein sequence ID" value="PCH33973.1"/>
    <property type="molecule type" value="Genomic_DNA"/>
</dbReference>
<dbReference type="STRING" id="742152.A0A2H3J2H2"/>
<comment type="subcellular location">
    <subcellularLocation>
        <location evidence="1">Golgi apparatus membrane</location>
        <topology evidence="1">Peripheral membrane protein</topology>
    </subcellularLocation>
</comment>
<feature type="compositionally biased region" description="Low complexity" evidence="8">
    <location>
        <begin position="1"/>
        <end position="20"/>
    </location>
</feature>
<accession>A0A2H3J2H2</accession>
<keyword evidence="5" id="KW-0653">Protein transport</keyword>
<organism evidence="9 10">
    <name type="scientific">Wolfiporia cocos (strain MD-104)</name>
    <name type="common">Brown rot fungus</name>
    <dbReference type="NCBI Taxonomy" id="742152"/>
    <lineage>
        <taxon>Eukaryota</taxon>
        <taxon>Fungi</taxon>
        <taxon>Dikarya</taxon>
        <taxon>Basidiomycota</taxon>
        <taxon>Agaricomycotina</taxon>
        <taxon>Agaricomycetes</taxon>
        <taxon>Polyporales</taxon>
        <taxon>Phaeolaceae</taxon>
        <taxon>Wolfiporia</taxon>
    </lineage>
</organism>
<evidence type="ECO:0000256" key="7">
    <source>
        <dbReference type="ARBA" id="ARBA00023136"/>
    </source>
</evidence>
<dbReference type="AlphaFoldDB" id="A0A2H3J2H2"/>
<keyword evidence="6" id="KW-0333">Golgi apparatus</keyword>
<proteinExistence type="inferred from homology"/>
<name>A0A2H3J2H2_WOLCO</name>